<dbReference type="STRING" id="1120980.GCA_000745955_02434"/>
<dbReference type="OrthoDB" id="8613533at2"/>
<dbReference type="SUPFAM" id="SSF55136">
    <property type="entry name" value="Probable bacterial effector-binding domain"/>
    <property type="match status" value="1"/>
</dbReference>
<name>A0A376BNJ1_9NEIS</name>
<organism evidence="2 3">
    <name type="scientific">Alysiella crassa</name>
    <dbReference type="NCBI Taxonomy" id="153491"/>
    <lineage>
        <taxon>Bacteria</taxon>
        <taxon>Pseudomonadati</taxon>
        <taxon>Pseudomonadota</taxon>
        <taxon>Betaproteobacteria</taxon>
        <taxon>Neisseriales</taxon>
        <taxon>Neisseriaceae</taxon>
        <taxon>Alysiella</taxon>
    </lineage>
</organism>
<proteinExistence type="predicted"/>
<gene>
    <name evidence="2" type="ORF">NCTC10283_01371</name>
</gene>
<dbReference type="Gene3D" id="3.20.80.10">
    <property type="entry name" value="Regulatory factor, effector binding domain"/>
    <property type="match status" value="1"/>
</dbReference>
<feature type="domain" description="Integron-associated effector binding protein" evidence="1">
    <location>
        <begin position="11"/>
        <end position="134"/>
    </location>
</feature>
<keyword evidence="3" id="KW-1185">Reference proteome</keyword>
<dbReference type="RefSeq" id="WP_034295417.1">
    <property type="nucleotide sequence ID" value="NZ_CP091519.2"/>
</dbReference>
<reference evidence="2 3" key="1">
    <citation type="submission" date="2018-06" db="EMBL/GenBank/DDBJ databases">
        <authorList>
            <consortium name="Pathogen Informatics"/>
            <person name="Doyle S."/>
        </authorList>
    </citation>
    <scope>NUCLEOTIDE SEQUENCE [LARGE SCALE GENOMIC DNA]</scope>
    <source>
        <strain evidence="2 3">NCTC10283</strain>
    </source>
</reference>
<evidence type="ECO:0000313" key="2">
    <source>
        <dbReference type="EMBL" id="SSY71231.1"/>
    </source>
</evidence>
<dbReference type="PANTHER" id="PTHR36444:SF2">
    <property type="entry name" value="TRANSCRIPTIONAL REGULATOR PROTEIN YOBU-RELATED"/>
    <property type="match status" value="1"/>
</dbReference>
<accession>A0A376BNJ1</accession>
<dbReference type="EMBL" id="UFSO01000002">
    <property type="protein sequence ID" value="SSY71231.1"/>
    <property type="molecule type" value="Genomic_DNA"/>
</dbReference>
<dbReference type="Proteomes" id="UP000254209">
    <property type="component" value="Unassembled WGS sequence"/>
</dbReference>
<dbReference type="InterPro" id="IPR029441">
    <property type="entry name" value="Cass2"/>
</dbReference>
<evidence type="ECO:0000259" key="1">
    <source>
        <dbReference type="Pfam" id="PF14526"/>
    </source>
</evidence>
<dbReference type="PANTHER" id="PTHR36444">
    <property type="entry name" value="TRANSCRIPTIONAL REGULATOR PROTEIN YOBU-RELATED"/>
    <property type="match status" value="1"/>
</dbReference>
<dbReference type="InterPro" id="IPR011256">
    <property type="entry name" value="Reg_factor_effector_dom_sf"/>
</dbReference>
<dbReference type="AlphaFoldDB" id="A0A376BNJ1"/>
<sequence length="144" mass="16770">MTEYTQLHAPMRIMGIQAQCDLAHAHATLNELWARWQHDKAERLPSFTLTVYCVYQYDDAQPDQVLITIGRLVAQDLPLPAFARETTLPAQNYVRYHVPSAMPEHLFETWQTIEQNRELNRSFTTDFETYSVNDMPKIYVGVHS</sequence>
<dbReference type="Pfam" id="PF14526">
    <property type="entry name" value="Cass2"/>
    <property type="match status" value="1"/>
</dbReference>
<dbReference type="InterPro" id="IPR053182">
    <property type="entry name" value="YobU-like_regulator"/>
</dbReference>
<evidence type="ECO:0000313" key="3">
    <source>
        <dbReference type="Proteomes" id="UP000254209"/>
    </source>
</evidence>
<protein>
    <submittedName>
        <fullName evidence="2">Bacterial transcription activator, effector binding domain</fullName>
    </submittedName>
</protein>